<dbReference type="Proteomes" id="UP000594749">
    <property type="component" value="Chromosome"/>
</dbReference>
<evidence type="ECO:0000313" key="1">
    <source>
        <dbReference type="EMBL" id="QOQ87077.1"/>
    </source>
</evidence>
<dbReference type="EMBL" id="CP063078">
    <property type="protein sequence ID" value="QOQ87077.1"/>
    <property type="molecule type" value="Genomic_DNA"/>
</dbReference>
<organism evidence="1 2">
    <name type="scientific">Campylobacter corcagiensis</name>
    <dbReference type="NCBI Taxonomy" id="1448857"/>
    <lineage>
        <taxon>Bacteria</taxon>
        <taxon>Pseudomonadati</taxon>
        <taxon>Campylobacterota</taxon>
        <taxon>Epsilonproteobacteria</taxon>
        <taxon>Campylobacterales</taxon>
        <taxon>Campylobacteraceae</taxon>
        <taxon>Campylobacter</taxon>
    </lineage>
</organism>
<keyword evidence="2" id="KW-1185">Reference proteome</keyword>
<protein>
    <submittedName>
        <fullName evidence="1">DUF4160 domain-containing protein</fullName>
    </submittedName>
</protein>
<evidence type="ECO:0000313" key="2">
    <source>
        <dbReference type="Proteomes" id="UP000594749"/>
    </source>
</evidence>
<dbReference type="RefSeq" id="WP_025803434.1">
    <property type="nucleotide sequence ID" value="NZ_CP053842.1"/>
</dbReference>
<dbReference type="AlphaFoldDB" id="A0A7M1LET0"/>
<name>A0A7M1LET0_9BACT</name>
<dbReference type="OrthoDB" id="122670at2"/>
<dbReference type="InterPro" id="IPR025427">
    <property type="entry name" value="DUF4160"/>
</dbReference>
<reference evidence="1 2" key="1">
    <citation type="submission" date="2020-10" db="EMBL/GenBank/DDBJ databases">
        <title>Campylobacter and Helicobacter PacBio genomes.</title>
        <authorList>
            <person name="Lane C."/>
        </authorList>
    </citation>
    <scope>NUCLEOTIDE SEQUENCE [LARGE SCALE GENOMIC DNA]</scope>
    <source>
        <strain evidence="1 2">2016D-0077</strain>
    </source>
</reference>
<accession>A0A7M1LET0</accession>
<sequence length="76" mass="9066">MPTLLKTDGFKFFFYSNEHEPKHIHILKGDEFAKINLENLEVVFSSLKGNDLKFALKILQKKKDDFIRIWDEYFKG</sequence>
<gene>
    <name evidence="1" type="ORF">IMC76_07650</name>
</gene>
<proteinExistence type="predicted"/>
<dbReference type="Pfam" id="PF13711">
    <property type="entry name" value="DUF4160"/>
    <property type="match status" value="1"/>
</dbReference>